<comment type="caution">
    <text evidence="3">The sequence shown here is derived from an EMBL/GenBank/DDBJ whole genome shotgun (WGS) entry which is preliminary data.</text>
</comment>
<evidence type="ECO:0000313" key="4">
    <source>
        <dbReference type="Proteomes" id="UP000051063"/>
    </source>
</evidence>
<evidence type="ECO:0000313" key="3">
    <source>
        <dbReference type="EMBL" id="KQL43843.1"/>
    </source>
</evidence>
<dbReference type="InterPro" id="IPR032599">
    <property type="entry name" value="YcdB/YcdC_rep_domain"/>
</dbReference>
<dbReference type="Pfam" id="PF16244">
    <property type="entry name" value="DUF4901"/>
    <property type="match status" value="1"/>
</dbReference>
<keyword evidence="4" id="KW-1185">Reference proteome</keyword>
<reference evidence="3 4" key="1">
    <citation type="submission" date="2015-09" db="EMBL/GenBank/DDBJ databases">
        <title>Genome sequencing project for genomic taxonomy and phylogenomics of Bacillus-like bacteria.</title>
        <authorList>
            <person name="Liu B."/>
            <person name="Wang J."/>
            <person name="Zhu Y."/>
            <person name="Liu G."/>
            <person name="Chen Q."/>
            <person name="Chen Z."/>
            <person name="Lan J."/>
            <person name="Che J."/>
            <person name="Ge C."/>
            <person name="Shi H."/>
            <person name="Pan Z."/>
            <person name="Liu X."/>
        </authorList>
    </citation>
    <scope>NUCLEOTIDE SEQUENCE [LARGE SCALE GENOMIC DNA]</scope>
    <source>
        <strain evidence="3 4">DSM 8552</strain>
    </source>
</reference>
<dbReference type="EMBL" id="LJJB01000013">
    <property type="protein sequence ID" value="KQL43843.1"/>
    <property type="molecule type" value="Genomic_DNA"/>
</dbReference>
<proteinExistence type="predicted"/>
<protein>
    <recommendedName>
        <fullName evidence="2">YcdB/YcdC repeated domain-containing protein</fullName>
    </recommendedName>
</protein>
<dbReference type="RefSeq" id="WP_055746412.1">
    <property type="nucleotide sequence ID" value="NZ_LJJB01000013.1"/>
</dbReference>
<feature type="chain" id="PRO_5045910564" description="YcdB/YcdC repeated domain-containing protein" evidence="1">
    <location>
        <begin position="32"/>
        <end position="516"/>
    </location>
</feature>
<feature type="signal peptide" evidence="1">
    <location>
        <begin position="1"/>
        <end position="31"/>
    </location>
</feature>
<feature type="domain" description="YcdB/YcdC repeated" evidence="2">
    <location>
        <begin position="300"/>
        <end position="433"/>
    </location>
</feature>
<accession>A0ABR5N0N6</accession>
<name>A0ABR5N0N6_BRECH</name>
<keyword evidence="1" id="KW-0732">Signal</keyword>
<sequence length="516" mass="57948">MKKWNKAAFLVVAASLLATSAVLTGPTSAYAINKSEAEVIPLPADLVQVLKDLKEDYVPALGNLHTDSFVKDGSEYRIALSDKKSKITAGISLSLVVDENGNILSLELSDPDRDKTKHFDKEVQYKQAVSFIREQVGIDHAVASQGFLSTRKGTGTENLMVVPFYQKQNDIPVKKQMGEVMVDADGQIVKFYQKKQKLPLVLDIADPKKAVANGLAKQSWEEALSMKLVYDQEKAKLVYIPENEPMIDSLTGQVVPDIYVEDQEELKIKGTATKDLWKDQKNLEKMLSESLNLTVSRLKYDFVTEKDKKSDIDVYEWKSVVNETATITLDRKTRTPIQVKLDGQAEAIPEKPLTVNEGKKLALQYVEKYLLTNEQSFELKTTSLTDKLPAWVDQEQGRLQPSYRFDFYPQTDGIPTKKPLYTIEIDANKGKVVLVRVSDTVSPPSNLNQKGLIGEKQAKESFLKTVYLRQDYWYAKAGNQTADIPQLVYVATESSLSHAIDAHSGATEDDWLEWEE</sequence>
<evidence type="ECO:0000256" key="1">
    <source>
        <dbReference type="SAM" id="SignalP"/>
    </source>
</evidence>
<dbReference type="Proteomes" id="UP000051063">
    <property type="component" value="Unassembled WGS sequence"/>
</dbReference>
<gene>
    <name evidence="3" type="ORF">AN963_20440</name>
</gene>
<evidence type="ECO:0000259" key="2">
    <source>
        <dbReference type="Pfam" id="PF16244"/>
    </source>
</evidence>
<organism evidence="3 4">
    <name type="scientific">Brevibacillus choshinensis</name>
    <dbReference type="NCBI Taxonomy" id="54911"/>
    <lineage>
        <taxon>Bacteria</taxon>
        <taxon>Bacillati</taxon>
        <taxon>Bacillota</taxon>
        <taxon>Bacilli</taxon>
        <taxon>Bacillales</taxon>
        <taxon>Paenibacillaceae</taxon>
        <taxon>Brevibacillus</taxon>
    </lineage>
</organism>